<keyword evidence="2" id="KW-0862">Zinc</keyword>
<evidence type="ECO:0000256" key="3">
    <source>
        <dbReference type="ARBA" id="ARBA00023015"/>
    </source>
</evidence>
<keyword evidence="11" id="KW-1185">Reference proteome</keyword>
<feature type="compositionally biased region" description="Polar residues" evidence="7">
    <location>
        <begin position="154"/>
        <end position="166"/>
    </location>
</feature>
<feature type="region of interest" description="Disordered" evidence="7">
    <location>
        <begin position="264"/>
        <end position="283"/>
    </location>
</feature>
<evidence type="ECO:0000256" key="6">
    <source>
        <dbReference type="PROSITE-ProRule" id="PRU00042"/>
    </source>
</evidence>
<dbReference type="Pfam" id="PF00172">
    <property type="entry name" value="Zn_clus"/>
    <property type="match status" value="1"/>
</dbReference>
<dbReference type="Gene3D" id="3.30.160.60">
    <property type="entry name" value="Classic Zinc Finger"/>
    <property type="match status" value="1"/>
</dbReference>
<dbReference type="Pfam" id="PF00096">
    <property type="entry name" value="zf-C2H2"/>
    <property type="match status" value="1"/>
</dbReference>
<evidence type="ECO:0000256" key="2">
    <source>
        <dbReference type="ARBA" id="ARBA00022833"/>
    </source>
</evidence>
<gene>
    <name evidence="10" type="ORF">RCC_04129</name>
</gene>
<reference evidence="10 11" key="1">
    <citation type="submission" date="2016-03" db="EMBL/GenBank/DDBJ databases">
        <authorList>
            <person name="Ploux O."/>
        </authorList>
    </citation>
    <scope>NUCLEOTIDE SEQUENCE [LARGE SCALE GENOMIC DNA]</scope>
    <source>
        <strain evidence="10 11">URUG2</strain>
    </source>
</reference>
<dbReference type="SUPFAM" id="SSF57701">
    <property type="entry name" value="Zn2/Cys6 DNA-binding domain"/>
    <property type="match status" value="1"/>
</dbReference>
<feature type="domain" description="Zn(2)-C6 fungal-type" evidence="8">
    <location>
        <begin position="95"/>
        <end position="124"/>
    </location>
</feature>
<evidence type="ECO:0000259" key="9">
    <source>
        <dbReference type="PROSITE" id="PS50157"/>
    </source>
</evidence>
<dbReference type="PANTHER" id="PTHR47660">
    <property type="entry name" value="TRANSCRIPTION FACTOR WITH C2H2 AND ZN(2)-CYS(6) DNA BINDING DOMAIN (EUROFUNG)-RELATED-RELATED"/>
    <property type="match status" value="1"/>
</dbReference>
<dbReference type="GO" id="GO:0008270">
    <property type="term" value="F:zinc ion binding"/>
    <property type="evidence" value="ECO:0007669"/>
    <property type="project" value="UniProtKB-KW"/>
</dbReference>
<feature type="region of interest" description="Disordered" evidence="7">
    <location>
        <begin position="134"/>
        <end position="166"/>
    </location>
</feature>
<keyword evidence="4" id="KW-0804">Transcription</keyword>
<dbReference type="PROSITE" id="PS00028">
    <property type="entry name" value="ZINC_FINGER_C2H2_1"/>
    <property type="match status" value="2"/>
</dbReference>
<sequence length="871" mass="98919">MILLFFRCNMASSPKRARSNTASHICQLCHKAYERADHLNRHLDSHRNERSFKCSKCSRGFNRRDLLLRHQAAHAHNSSLKRNAPDRSVERAIKACDACVVSKVKCDNDRPCQRCLQRNIECVVDEATDIPVFSADGLSDQQSSRPRQSSLFSTKSTDNSQNQSGNVEDSILFDASNFHQAQSNDPAVWNSTLIDSMLPFPPFFEQIMAPDFVANQSYSMPPDIFHMMPDDNWFPECPDIFGHDFAPTIDQALQSNVNEFTLRPEGEGPDEIDHNTTINDSAGERHAIFQRSPWLWKPEANSNAFSEHGSFPLDEGQVNLASSPHQQPLPQLVLQRDLSPRLRDRLFQLVVKTAESHISIPTFPSTECLNLLLKVGLTKRMETDVWIHPYTFDAETTRPELLIALIAAGCICFGIPSVSKTGLVLFELTRAALHKLVEDDNSMIRDLQYLQACMIWIEVTAFCGFKRKMEIGEHSLQPLVTALRRAGKFDRVAYEEISVFVKDDEQTLRSKWEAWVEVESYKRLAHHLFEHDMYSTHTKCRNPLISYAEMTLPLPACRELWLARSPEVWRMRLLSLDNESERRSVSIRDLLADANLLRYLPKHTDARLARALHAYGLSAQVWEYHQQAMVSTTSFTSDPDPSAKLCLQLQHKQLNQSLQQARQMLKGDLAVTILLHEFLVMSLHVDTDLITRFAGKCGEAEARRAYKDLQPWSRTKDARTAIVHAAQAVRIARTVPPYQLRGCDSFILYHAIMVLWTYSMMHQGAQRQDKDVETKRQDKSALVLLDEESNDRIAAFILLDSGQPCLSGSHHASQVGQDTSHVCDLRNPQAVMAMGVKVFEGNLPNETRQNLPQLIKCLCELLSELGSLIHS</sequence>
<dbReference type="EMBL" id="FJUY01000005">
    <property type="protein sequence ID" value="CZT18285.1"/>
    <property type="molecule type" value="Genomic_DNA"/>
</dbReference>
<dbReference type="RefSeq" id="XP_023625175.1">
    <property type="nucleotide sequence ID" value="XM_023769407.1"/>
</dbReference>
<dbReference type="PROSITE" id="PS50157">
    <property type="entry name" value="ZINC_FINGER_C2H2_2"/>
    <property type="match status" value="2"/>
</dbReference>
<feature type="compositionally biased region" description="Low complexity" evidence="7">
    <location>
        <begin position="138"/>
        <end position="153"/>
    </location>
</feature>
<evidence type="ECO:0000313" key="10">
    <source>
        <dbReference type="EMBL" id="CZT18285.1"/>
    </source>
</evidence>
<keyword evidence="6" id="KW-0863">Zinc-finger</keyword>
<evidence type="ECO:0000313" key="11">
    <source>
        <dbReference type="Proteomes" id="UP000225277"/>
    </source>
</evidence>
<dbReference type="SMART" id="SM00066">
    <property type="entry name" value="GAL4"/>
    <property type="match status" value="1"/>
</dbReference>
<dbReference type="GO" id="GO:0000981">
    <property type="term" value="F:DNA-binding transcription factor activity, RNA polymerase II-specific"/>
    <property type="evidence" value="ECO:0007669"/>
    <property type="project" value="InterPro"/>
</dbReference>
<feature type="domain" description="C2H2-type" evidence="9">
    <location>
        <begin position="24"/>
        <end position="51"/>
    </location>
</feature>
<dbReference type="GeneID" id="35599306"/>
<dbReference type="InterPro" id="IPR001138">
    <property type="entry name" value="Zn2Cys6_DnaBD"/>
</dbReference>
<dbReference type="PROSITE" id="PS50048">
    <property type="entry name" value="ZN2_CY6_FUNGAL_2"/>
    <property type="match status" value="1"/>
</dbReference>
<evidence type="ECO:0000256" key="1">
    <source>
        <dbReference type="ARBA" id="ARBA00022723"/>
    </source>
</evidence>
<accession>A0A2D3UVR2</accession>
<dbReference type="Gene3D" id="4.10.240.10">
    <property type="entry name" value="Zn(2)-C6 fungal-type DNA-binding domain"/>
    <property type="match status" value="1"/>
</dbReference>
<feature type="compositionally biased region" description="Basic and acidic residues" evidence="7">
    <location>
        <begin position="264"/>
        <end position="274"/>
    </location>
</feature>
<dbReference type="Proteomes" id="UP000225277">
    <property type="component" value="Unassembled WGS sequence"/>
</dbReference>
<evidence type="ECO:0000259" key="8">
    <source>
        <dbReference type="PROSITE" id="PS50048"/>
    </source>
</evidence>
<dbReference type="CDD" id="cd00067">
    <property type="entry name" value="GAL4"/>
    <property type="match status" value="1"/>
</dbReference>
<evidence type="ECO:0000256" key="5">
    <source>
        <dbReference type="ARBA" id="ARBA00023242"/>
    </source>
</evidence>
<keyword evidence="5" id="KW-0539">Nucleus</keyword>
<keyword evidence="1" id="KW-0479">Metal-binding</keyword>
<dbReference type="PANTHER" id="PTHR47660:SF8">
    <property type="entry name" value="TRANSCRIPTION FACTOR WITH C2H2 AND ZN(2)-CYS(6) DNA BINDING DOMAIN (EUROFUNG)"/>
    <property type="match status" value="1"/>
</dbReference>
<dbReference type="SMART" id="SM00355">
    <property type="entry name" value="ZnF_C2H2"/>
    <property type="match status" value="2"/>
</dbReference>
<dbReference type="AlphaFoldDB" id="A0A2D3UVR2"/>
<organism evidence="10 11">
    <name type="scientific">Ramularia collo-cygni</name>
    <dbReference type="NCBI Taxonomy" id="112498"/>
    <lineage>
        <taxon>Eukaryota</taxon>
        <taxon>Fungi</taxon>
        <taxon>Dikarya</taxon>
        <taxon>Ascomycota</taxon>
        <taxon>Pezizomycotina</taxon>
        <taxon>Dothideomycetes</taxon>
        <taxon>Dothideomycetidae</taxon>
        <taxon>Mycosphaerellales</taxon>
        <taxon>Mycosphaerellaceae</taxon>
        <taxon>Ramularia</taxon>
    </lineage>
</organism>
<dbReference type="OrthoDB" id="40579at2759"/>
<proteinExistence type="predicted"/>
<name>A0A2D3UVR2_9PEZI</name>
<dbReference type="InterPro" id="IPR036864">
    <property type="entry name" value="Zn2-C6_fun-type_DNA-bd_sf"/>
</dbReference>
<dbReference type="STRING" id="112498.A0A2D3UVR2"/>
<evidence type="ECO:0000256" key="7">
    <source>
        <dbReference type="SAM" id="MobiDB-lite"/>
    </source>
</evidence>
<keyword evidence="3" id="KW-0805">Transcription regulation</keyword>
<feature type="domain" description="C2H2-type" evidence="9">
    <location>
        <begin position="52"/>
        <end position="79"/>
    </location>
</feature>
<dbReference type="SUPFAM" id="SSF57667">
    <property type="entry name" value="beta-beta-alpha zinc fingers"/>
    <property type="match status" value="1"/>
</dbReference>
<dbReference type="InterPro" id="IPR013087">
    <property type="entry name" value="Znf_C2H2_type"/>
</dbReference>
<protein>
    <submittedName>
        <fullName evidence="10">Uncharacterized protein</fullName>
    </submittedName>
</protein>
<evidence type="ECO:0000256" key="4">
    <source>
        <dbReference type="ARBA" id="ARBA00023163"/>
    </source>
</evidence>
<dbReference type="InterPro" id="IPR036236">
    <property type="entry name" value="Znf_C2H2_sf"/>
</dbReference>